<evidence type="ECO:0000313" key="4">
    <source>
        <dbReference type="Proteomes" id="UP001069090"/>
    </source>
</evidence>
<evidence type="ECO:0000256" key="1">
    <source>
        <dbReference type="ARBA" id="ARBA00008460"/>
    </source>
</evidence>
<comment type="caution">
    <text evidence="3">The sequence shown here is derived from an EMBL/GenBank/DDBJ whole genome shotgun (WGS) entry which is preliminary data.</text>
</comment>
<dbReference type="InterPro" id="IPR027471">
    <property type="entry name" value="YbeD-like_sf"/>
</dbReference>
<dbReference type="Pfam" id="PF04359">
    <property type="entry name" value="DUF493"/>
    <property type="match status" value="1"/>
</dbReference>
<dbReference type="SUPFAM" id="SSF117991">
    <property type="entry name" value="YbeD/HP0495-like"/>
    <property type="match status" value="1"/>
</dbReference>
<organism evidence="3 4">
    <name type="scientific">Dasania phycosphaerae</name>
    <dbReference type="NCBI Taxonomy" id="2950436"/>
    <lineage>
        <taxon>Bacteria</taxon>
        <taxon>Pseudomonadati</taxon>
        <taxon>Pseudomonadota</taxon>
        <taxon>Gammaproteobacteria</taxon>
        <taxon>Cellvibrionales</taxon>
        <taxon>Spongiibacteraceae</taxon>
        <taxon>Dasania</taxon>
    </lineage>
</organism>
<keyword evidence="4" id="KW-1185">Reference proteome</keyword>
<accession>A0A9J6RGR1</accession>
<sequence>MNFSDIPDDQKPKIEFPCQYPIKVLGDASDDFQQFVVELMNKHAEVDHDSVSVKASGKGTFQSVTITITAEGVTQLEAIHAELKLSSRVKMVL</sequence>
<name>A0A9J6RGR1_9GAMM</name>
<comment type="similarity">
    <text evidence="1 2">Belongs to the UPF0250 family.</text>
</comment>
<reference evidence="3 4" key="1">
    <citation type="submission" date="2022-12" db="EMBL/GenBank/DDBJ databases">
        <title>Dasania phycosphaerae sp. nov., isolated from particulate material of the south coast of Korea.</title>
        <authorList>
            <person name="Jiang Y."/>
        </authorList>
    </citation>
    <scope>NUCLEOTIDE SEQUENCE [LARGE SCALE GENOMIC DNA]</scope>
    <source>
        <strain evidence="3 4">GY-19</strain>
    </source>
</reference>
<dbReference type="Gene3D" id="3.30.70.260">
    <property type="match status" value="1"/>
</dbReference>
<gene>
    <name evidence="3" type="ORF">O0V09_00380</name>
</gene>
<dbReference type="HAMAP" id="MF_00659">
    <property type="entry name" value="UPF0250"/>
    <property type="match status" value="1"/>
</dbReference>
<dbReference type="InterPro" id="IPR007454">
    <property type="entry name" value="UPF0250_YbeD-like"/>
</dbReference>
<dbReference type="Proteomes" id="UP001069090">
    <property type="component" value="Unassembled WGS sequence"/>
</dbReference>
<dbReference type="EMBL" id="JAPTGG010000001">
    <property type="protein sequence ID" value="MCZ0863635.1"/>
    <property type="molecule type" value="Genomic_DNA"/>
</dbReference>
<dbReference type="PANTHER" id="PTHR38036:SF1">
    <property type="entry name" value="UPF0250 PROTEIN YBED"/>
    <property type="match status" value="1"/>
</dbReference>
<evidence type="ECO:0000256" key="2">
    <source>
        <dbReference type="HAMAP-Rule" id="MF_00659"/>
    </source>
</evidence>
<evidence type="ECO:0000313" key="3">
    <source>
        <dbReference type="EMBL" id="MCZ0863635.1"/>
    </source>
</evidence>
<dbReference type="GO" id="GO:0005829">
    <property type="term" value="C:cytosol"/>
    <property type="evidence" value="ECO:0007669"/>
    <property type="project" value="TreeGrafter"/>
</dbReference>
<dbReference type="RefSeq" id="WP_258329783.1">
    <property type="nucleotide sequence ID" value="NZ_JAPTGG010000001.1"/>
</dbReference>
<protein>
    <recommendedName>
        <fullName evidence="2">UPF0250 protein O0V09_00380</fullName>
    </recommendedName>
</protein>
<proteinExistence type="inferred from homology"/>
<dbReference type="AlphaFoldDB" id="A0A9J6RGR1"/>
<dbReference type="PANTHER" id="PTHR38036">
    <property type="entry name" value="UPF0250 PROTEIN YBED"/>
    <property type="match status" value="1"/>
</dbReference>